<protein>
    <submittedName>
        <fullName evidence="1">Uncharacterized protein</fullName>
    </submittedName>
</protein>
<gene>
    <name evidence="1" type="ORF">COLO4_20525</name>
</gene>
<accession>A0A1R3IZG8</accession>
<sequence>MVGTAPAAVAMRSSAGMVAAIDGGKHGGESGAVIGMADDGVSGGWGSVKLGFRVLVKYLGF</sequence>
<proteinExistence type="predicted"/>
<reference evidence="2" key="1">
    <citation type="submission" date="2013-09" db="EMBL/GenBank/DDBJ databases">
        <title>Corchorus olitorius genome sequencing.</title>
        <authorList>
            <person name="Alam M."/>
            <person name="Haque M.S."/>
            <person name="Islam M.S."/>
            <person name="Emdad E.M."/>
            <person name="Islam M.M."/>
            <person name="Ahmed B."/>
            <person name="Halim A."/>
            <person name="Hossen Q.M.M."/>
            <person name="Hossain M.Z."/>
            <person name="Ahmed R."/>
            <person name="Khan M.M."/>
            <person name="Islam R."/>
            <person name="Rashid M.M."/>
            <person name="Khan S.A."/>
            <person name="Rahman M.S."/>
            <person name="Alam M."/>
            <person name="Yahiya A.S."/>
            <person name="Khan M.S."/>
            <person name="Azam M.S."/>
            <person name="Haque T."/>
            <person name="Lashkar M.Z.H."/>
            <person name="Akhand A.I."/>
            <person name="Morshed G."/>
            <person name="Roy S."/>
            <person name="Uddin K.S."/>
            <person name="Rabeya T."/>
            <person name="Hossain A.S."/>
            <person name="Chowdhury A."/>
            <person name="Snigdha A.R."/>
            <person name="Mortoza M.S."/>
            <person name="Matin S.A."/>
            <person name="Hoque S.M.E."/>
            <person name="Islam M.K."/>
            <person name="Roy D.K."/>
            <person name="Haider R."/>
            <person name="Moosa M.M."/>
            <person name="Elias S.M."/>
            <person name="Hasan A.M."/>
            <person name="Jahan S."/>
            <person name="Shafiuddin M."/>
            <person name="Mahmood N."/>
            <person name="Shommy N.S."/>
        </authorList>
    </citation>
    <scope>NUCLEOTIDE SEQUENCE [LARGE SCALE GENOMIC DNA]</scope>
    <source>
        <strain evidence="2">cv. O-4</strain>
    </source>
</reference>
<evidence type="ECO:0000313" key="2">
    <source>
        <dbReference type="Proteomes" id="UP000187203"/>
    </source>
</evidence>
<keyword evidence="2" id="KW-1185">Reference proteome</keyword>
<organism evidence="1 2">
    <name type="scientific">Corchorus olitorius</name>
    <dbReference type="NCBI Taxonomy" id="93759"/>
    <lineage>
        <taxon>Eukaryota</taxon>
        <taxon>Viridiplantae</taxon>
        <taxon>Streptophyta</taxon>
        <taxon>Embryophyta</taxon>
        <taxon>Tracheophyta</taxon>
        <taxon>Spermatophyta</taxon>
        <taxon>Magnoliopsida</taxon>
        <taxon>eudicotyledons</taxon>
        <taxon>Gunneridae</taxon>
        <taxon>Pentapetalae</taxon>
        <taxon>rosids</taxon>
        <taxon>malvids</taxon>
        <taxon>Malvales</taxon>
        <taxon>Malvaceae</taxon>
        <taxon>Grewioideae</taxon>
        <taxon>Apeibeae</taxon>
        <taxon>Corchorus</taxon>
    </lineage>
</organism>
<evidence type="ECO:0000313" key="1">
    <source>
        <dbReference type="EMBL" id="OMO87940.1"/>
    </source>
</evidence>
<dbReference type="AlphaFoldDB" id="A0A1R3IZG8"/>
<dbReference type="Proteomes" id="UP000187203">
    <property type="component" value="Unassembled WGS sequence"/>
</dbReference>
<dbReference type="EMBL" id="AWUE01017223">
    <property type="protein sequence ID" value="OMO87940.1"/>
    <property type="molecule type" value="Genomic_DNA"/>
</dbReference>
<name>A0A1R3IZG8_9ROSI</name>
<comment type="caution">
    <text evidence="1">The sequence shown here is derived from an EMBL/GenBank/DDBJ whole genome shotgun (WGS) entry which is preliminary data.</text>
</comment>